<sequence>MIFNKPNFPNLGISNDFTGEDFTNIEYNEEKTSSSFSSIVNPNNILFVVIFIFVIFLLFLSLTLCILCCCKLSKAKRKYMPSGPMSRVQGATIHENNCSETDNSYHSLCLERPITPRAESFRRNSAQAHYRLLIQSKFDEEYGPYRRQYYDNNDTDDIENCSSNCKNIFKKFSFSKGL</sequence>
<organism evidence="2 3">
    <name type="scientific">Strongyloides venezuelensis</name>
    <name type="common">Threadworm</name>
    <dbReference type="NCBI Taxonomy" id="75913"/>
    <lineage>
        <taxon>Eukaryota</taxon>
        <taxon>Metazoa</taxon>
        <taxon>Ecdysozoa</taxon>
        <taxon>Nematoda</taxon>
        <taxon>Chromadorea</taxon>
        <taxon>Rhabditida</taxon>
        <taxon>Tylenchina</taxon>
        <taxon>Panagrolaimomorpha</taxon>
        <taxon>Strongyloidoidea</taxon>
        <taxon>Strongyloididae</taxon>
        <taxon>Strongyloides</taxon>
    </lineage>
</organism>
<feature type="transmembrane region" description="Helical" evidence="1">
    <location>
        <begin position="45"/>
        <end position="70"/>
    </location>
</feature>
<evidence type="ECO:0000256" key="1">
    <source>
        <dbReference type="SAM" id="Phobius"/>
    </source>
</evidence>
<reference evidence="2" key="1">
    <citation type="submission" date="2014-07" db="EMBL/GenBank/DDBJ databases">
        <authorList>
            <person name="Martin A.A"/>
            <person name="De Silva N."/>
        </authorList>
    </citation>
    <scope>NUCLEOTIDE SEQUENCE</scope>
</reference>
<keyword evidence="1" id="KW-1133">Transmembrane helix</keyword>
<dbReference type="WBParaSite" id="SVE_0617200.1">
    <property type="protein sequence ID" value="SVE_0617200.1"/>
    <property type="gene ID" value="SVE_0617200"/>
</dbReference>
<dbReference type="AlphaFoldDB" id="A0A0K0FBG1"/>
<keyword evidence="1" id="KW-0812">Transmembrane</keyword>
<dbReference type="Proteomes" id="UP000035680">
    <property type="component" value="Unassembled WGS sequence"/>
</dbReference>
<evidence type="ECO:0000313" key="2">
    <source>
        <dbReference type="Proteomes" id="UP000035680"/>
    </source>
</evidence>
<accession>A0A0K0FBG1</accession>
<protein>
    <submittedName>
        <fullName evidence="3">Uncharacterized protein</fullName>
    </submittedName>
</protein>
<keyword evidence="1" id="KW-0472">Membrane</keyword>
<reference evidence="3" key="2">
    <citation type="submission" date="2015-08" db="UniProtKB">
        <authorList>
            <consortium name="WormBaseParasite"/>
        </authorList>
    </citation>
    <scope>IDENTIFICATION</scope>
</reference>
<name>A0A0K0FBG1_STRVS</name>
<evidence type="ECO:0000313" key="3">
    <source>
        <dbReference type="WBParaSite" id="SVE_0617200.1"/>
    </source>
</evidence>
<proteinExistence type="predicted"/>
<keyword evidence="2" id="KW-1185">Reference proteome</keyword>